<dbReference type="PROSITE" id="PS00796">
    <property type="entry name" value="1433_1"/>
    <property type="match status" value="1"/>
</dbReference>
<feature type="site" description="Interaction with phosphoserine on interacting protein" evidence="2">
    <location>
        <position position="58"/>
    </location>
</feature>
<dbReference type="STRING" id="13706.A0A1X2HFG4"/>
<keyword evidence="4" id="KW-0560">Oxidoreductase</keyword>
<comment type="similarity">
    <text evidence="1">Belongs to the 14-3-3 family.</text>
</comment>
<dbReference type="InterPro" id="IPR000308">
    <property type="entry name" value="14-3-3"/>
</dbReference>
<dbReference type="OrthoDB" id="10260625at2759"/>
<dbReference type="GO" id="GO:0004497">
    <property type="term" value="F:monooxygenase activity"/>
    <property type="evidence" value="ECO:0007669"/>
    <property type="project" value="UniProtKB-KW"/>
</dbReference>
<feature type="site" description="Interaction with phosphoserine on interacting protein" evidence="2">
    <location>
        <position position="130"/>
    </location>
</feature>
<dbReference type="InterPro" id="IPR023409">
    <property type="entry name" value="14-3-3_CS"/>
</dbReference>
<dbReference type="AlphaFoldDB" id="A0A1X2HFG4"/>
<evidence type="ECO:0000256" key="2">
    <source>
        <dbReference type="PIRSR" id="PIRSR000868-1"/>
    </source>
</evidence>
<gene>
    <name evidence="4" type="ORF">BCR43DRAFT_490111</name>
</gene>
<comment type="caution">
    <text evidence="4">The sequence shown here is derived from an EMBL/GenBank/DDBJ whole genome shotgun (WGS) entry which is preliminary data.</text>
</comment>
<evidence type="ECO:0000256" key="1">
    <source>
        <dbReference type="ARBA" id="ARBA00006141"/>
    </source>
</evidence>
<dbReference type="InterPro" id="IPR036815">
    <property type="entry name" value="14-3-3_dom_sf"/>
</dbReference>
<dbReference type="PIRSF" id="PIRSF000868">
    <property type="entry name" value="14-3-3"/>
    <property type="match status" value="1"/>
</dbReference>
<sequence>MSNSREDQIFLAKLAEHAERYDEMVGYMKDVARMDTELSVEERNLLSVAYKNAIGSRRTSWRVVSMIEQKKDQKDHEAQVKEYRQKIEKELYDVCHDILDLLATALIPKCKPDDPEALVFYNKMKGDYHRYMAEYSTGEERTKASTAAREAYEAAQQGAESLSATNPIRLGLALNYSVFYYEILGSQEQARELASEAFDSAVADLDNLSEDMYQDSTLIMQLLRDNLTLWTDQPEAEGGIEEAKD</sequence>
<dbReference type="InterPro" id="IPR023410">
    <property type="entry name" value="14-3-3_domain"/>
</dbReference>
<dbReference type="Proteomes" id="UP000242180">
    <property type="component" value="Unassembled WGS sequence"/>
</dbReference>
<dbReference type="SMART" id="SM00101">
    <property type="entry name" value="14_3_3"/>
    <property type="match status" value="1"/>
</dbReference>
<accession>A0A1X2HFG4</accession>
<dbReference type="PRINTS" id="PR00305">
    <property type="entry name" value="1433ZETA"/>
</dbReference>
<name>A0A1X2HFG4_SYNRA</name>
<proteinExistence type="inferred from homology"/>
<dbReference type="Pfam" id="PF00244">
    <property type="entry name" value="14-3-3"/>
    <property type="match status" value="1"/>
</dbReference>
<keyword evidence="5" id="KW-1185">Reference proteome</keyword>
<feature type="domain" description="14-3-3" evidence="3">
    <location>
        <begin position="5"/>
        <end position="244"/>
    </location>
</feature>
<dbReference type="Gene3D" id="1.20.190.20">
    <property type="entry name" value="14-3-3 domain"/>
    <property type="match status" value="1"/>
</dbReference>
<keyword evidence="4" id="KW-0503">Monooxygenase</keyword>
<dbReference type="CDD" id="cd08774">
    <property type="entry name" value="14-3-3"/>
    <property type="match status" value="1"/>
</dbReference>
<dbReference type="PANTHER" id="PTHR18860">
    <property type="entry name" value="14-3-3 PROTEIN"/>
    <property type="match status" value="1"/>
</dbReference>
<evidence type="ECO:0000259" key="3">
    <source>
        <dbReference type="SMART" id="SM00101"/>
    </source>
</evidence>
<evidence type="ECO:0000313" key="4">
    <source>
        <dbReference type="EMBL" id="ORY97642.1"/>
    </source>
</evidence>
<evidence type="ECO:0000313" key="5">
    <source>
        <dbReference type="Proteomes" id="UP000242180"/>
    </source>
</evidence>
<reference evidence="4 5" key="1">
    <citation type="submission" date="2016-07" db="EMBL/GenBank/DDBJ databases">
        <title>Pervasive Adenine N6-methylation of Active Genes in Fungi.</title>
        <authorList>
            <consortium name="DOE Joint Genome Institute"/>
            <person name="Mondo S.J."/>
            <person name="Dannebaum R.O."/>
            <person name="Kuo R.C."/>
            <person name="Labutti K."/>
            <person name="Haridas S."/>
            <person name="Kuo A."/>
            <person name="Salamov A."/>
            <person name="Ahrendt S.R."/>
            <person name="Lipzen A."/>
            <person name="Sullivan W."/>
            <person name="Andreopoulos W.B."/>
            <person name="Clum A."/>
            <person name="Lindquist E."/>
            <person name="Daum C."/>
            <person name="Ramamoorthy G.K."/>
            <person name="Gryganskyi A."/>
            <person name="Culley D."/>
            <person name="Magnuson J.K."/>
            <person name="James T.Y."/>
            <person name="O'Malley M.A."/>
            <person name="Stajich J.E."/>
            <person name="Spatafora J.W."/>
            <person name="Visel A."/>
            <person name="Grigoriev I.V."/>
        </authorList>
    </citation>
    <scope>NUCLEOTIDE SEQUENCE [LARGE SCALE GENOMIC DNA]</scope>
    <source>
        <strain evidence="4 5">NRRL 2496</strain>
    </source>
</reference>
<dbReference type="SUPFAM" id="SSF48445">
    <property type="entry name" value="14-3-3 protein"/>
    <property type="match status" value="1"/>
</dbReference>
<dbReference type="InParanoid" id="A0A1X2HFG4"/>
<organism evidence="4 5">
    <name type="scientific">Syncephalastrum racemosum</name>
    <name type="common">Filamentous fungus</name>
    <dbReference type="NCBI Taxonomy" id="13706"/>
    <lineage>
        <taxon>Eukaryota</taxon>
        <taxon>Fungi</taxon>
        <taxon>Fungi incertae sedis</taxon>
        <taxon>Mucoromycota</taxon>
        <taxon>Mucoromycotina</taxon>
        <taxon>Mucoromycetes</taxon>
        <taxon>Mucorales</taxon>
        <taxon>Syncephalastraceae</taxon>
        <taxon>Syncephalastrum</taxon>
    </lineage>
</organism>
<protein>
    <submittedName>
        <fullName evidence="4">Tyrosine 3-monooxygenase</fullName>
    </submittedName>
</protein>
<dbReference type="EMBL" id="MCGN01000004">
    <property type="protein sequence ID" value="ORY97642.1"/>
    <property type="molecule type" value="Genomic_DNA"/>
</dbReference>